<dbReference type="InterPro" id="IPR002423">
    <property type="entry name" value="Cpn60/GroEL/TCP-1"/>
</dbReference>
<dbReference type="InterPro" id="IPR027413">
    <property type="entry name" value="GROEL-like_equatorial_sf"/>
</dbReference>
<evidence type="ECO:0000313" key="7">
    <source>
        <dbReference type="Proteomes" id="UP000324585"/>
    </source>
</evidence>
<evidence type="ECO:0000256" key="5">
    <source>
        <dbReference type="RuleBase" id="RU004187"/>
    </source>
</evidence>
<dbReference type="Gene3D" id="3.30.260.10">
    <property type="entry name" value="TCP-1-like chaperonin intermediate domain"/>
    <property type="match status" value="1"/>
</dbReference>
<proteinExistence type="inferred from homology"/>
<comment type="caution">
    <text evidence="6">The sequence shown here is derived from an EMBL/GenBank/DDBJ whole genome shotgun (WGS) entry which is preliminary data.</text>
</comment>
<dbReference type="SUPFAM" id="SSF54849">
    <property type="entry name" value="GroEL-intermediate domain like"/>
    <property type="match status" value="1"/>
</dbReference>
<dbReference type="Gene3D" id="3.50.7.10">
    <property type="entry name" value="GroEL"/>
    <property type="match status" value="1"/>
</dbReference>
<dbReference type="Gene3D" id="1.10.560.10">
    <property type="entry name" value="GroEL-like equatorial domain"/>
    <property type="match status" value="1"/>
</dbReference>
<dbReference type="GO" id="GO:0140662">
    <property type="term" value="F:ATP-dependent protein folding chaperone"/>
    <property type="evidence" value="ECO:0007669"/>
    <property type="project" value="InterPro"/>
</dbReference>
<dbReference type="OrthoDB" id="496at2759"/>
<dbReference type="PROSITE" id="PS00750">
    <property type="entry name" value="TCP1_1"/>
    <property type="match status" value="1"/>
</dbReference>
<dbReference type="Pfam" id="PF00118">
    <property type="entry name" value="Cpn60_TCP1"/>
    <property type="match status" value="1"/>
</dbReference>
<dbReference type="SUPFAM" id="SSF52029">
    <property type="entry name" value="GroEL apical domain-like"/>
    <property type="match status" value="1"/>
</dbReference>
<dbReference type="GO" id="GO:0051082">
    <property type="term" value="F:unfolded protein binding"/>
    <property type="evidence" value="ECO:0007669"/>
    <property type="project" value="InterPro"/>
</dbReference>
<evidence type="ECO:0000256" key="4">
    <source>
        <dbReference type="ARBA" id="ARBA00023186"/>
    </source>
</evidence>
<dbReference type="EMBL" id="VRMN01000003">
    <property type="protein sequence ID" value="KAA8495837.1"/>
    <property type="molecule type" value="Genomic_DNA"/>
</dbReference>
<keyword evidence="3 5" id="KW-0067">ATP-binding</keyword>
<reference evidence="7" key="1">
    <citation type="journal article" date="2019" name="Nat. Commun.">
        <title>Expansion of phycobilisome linker gene families in mesophilic red algae.</title>
        <authorList>
            <person name="Lee J."/>
            <person name="Kim D."/>
            <person name="Bhattacharya D."/>
            <person name="Yoon H.S."/>
        </authorList>
    </citation>
    <scope>NUCLEOTIDE SEQUENCE [LARGE SCALE GENOMIC DNA]</scope>
    <source>
        <strain evidence="7">CCMP 1328</strain>
    </source>
</reference>
<dbReference type="AlphaFoldDB" id="A0A5J4YZH8"/>
<name>A0A5J4YZH8_PORPP</name>
<dbReference type="InterPro" id="IPR027409">
    <property type="entry name" value="GroEL-like_apical_dom_sf"/>
</dbReference>
<keyword evidence="2 5" id="KW-0547">Nucleotide-binding</keyword>
<dbReference type="SUPFAM" id="SSF48592">
    <property type="entry name" value="GroEL equatorial domain-like"/>
    <property type="match status" value="1"/>
</dbReference>
<organism evidence="6 7">
    <name type="scientific">Porphyridium purpureum</name>
    <name type="common">Red alga</name>
    <name type="synonym">Porphyridium cruentum</name>
    <dbReference type="NCBI Taxonomy" id="35688"/>
    <lineage>
        <taxon>Eukaryota</taxon>
        <taxon>Rhodophyta</taxon>
        <taxon>Bangiophyceae</taxon>
        <taxon>Porphyridiales</taxon>
        <taxon>Porphyridiaceae</taxon>
        <taxon>Porphyridium</taxon>
    </lineage>
</organism>
<dbReference type="PROSITE" id="PS00995">
    <property type="entry name" value="TCP1_3"/>
    <property type="match status" value="1"/>
</dbReference>
<keyword evidence="7" id="KW-1185">Reference proteome</keyword>
<evidence type="ECO:0000256" key="2">
    <source>
        <dbReference type="ARBA" id="ARBA00022741"/>
    </source>
</evidence>
<evidence type="ECO:0000256" key="1">
    <source>
        <dbReference type="ARBA" id="ARBA00008020"/>
    </source>
</evidence>
<dbReference type="GO" id="GO:0016887">
    <property type="term" value="F:ATP hydrolysis activity"/>
    <property type="evidence" value="ECO:0007669"/>
    <property type="project" value="InterPro"/>
</dbReference>
<dbReference type="Proteomes" id="UP000324585">
    <property type="component" value="Unassembled WGS sequence"/>
</dbReference>
<dbReference type="InterPro" id="IPR027410">
    <property type="entry name" value="TCP-1-like_intermed_sf"/>
</dbReference>
<comment type="similarity">
    <text evidence="1 5">Belongs to the TCP-1 chaperonin family.</text>
</comment>
<sequence>MASRQNVVTRNADEHVVRTGNVHACAAVANLIRTSFGPYGLDKMLCWEGKERVVVSSDCAAILECLDVQHPAARVLVQMALAQKQELGDGTATVVILAAELLRRGHALIVAIGVHPALVINGFRRAMREAVKFLKLSLAVTSSPDNAKVQEIVLSAAATALSSKILGSASSPSSGDRQFFAKMAVDAVLTTRVIKPDDEHDVPLGHRFNQKHIHILKLPGKSIRESALVHGYVLNYPRASPSMLLRAAPAKIAFLDISLQQRGLQNGARFECTDPGKLGDVAASEIRILLNKAASIIKSGANVVLVTGGIHEAVLSQLIKARVMACRRVAIRDLKRAARACGGAVQYSLADSVGDENFDSAGLGFAEEVAVERIQDAEVLMVKGGRVGSSRTVLLRGPNAAVLDEMARGFEDATNVVRNVLQTGSYVPGAGATEMAMSVYLEKLASVMLSREQLAVNEFAMALTKVPKQLAENSGLDAADLVAKLRSLHFAAQTHSKYDHCKHFGLSLERGKVADSIQRGILEPTACKVRAMQYATEAAVTILRVDTIWRIPRSNVEQRSREDHDNDEGTG</sequence>
<dbReference type="InterPro" id="IPR002194">
    <property type="entry name" value="Chaperonin_TCP-1_CS"/>
</dbReference>
<dbReference type="GO" id="GO:0005524">
    <property type="term" value="F:ATP binding"/>
    <property type="evidence" value="ECO:0007669"/>
    <property type="project" value="UniProtKB-KW"/>
</dbReference>
<dbReference type="PANTHER" id="PTHR11353">
    <property type="entry name" value="CHAPERONIN"/>
    <property type="match status" value="1"/>
</dbReference>
<evidence type="ECO:0000256" key="3">
    <source>
        <dbReference type="ARBA" id="ARBA00022840"/>
    </source>
</evidence>
<accession>A0A5J4YZH8</accession>
<gene>
    <name evidence="6" type="ORF">FVE85_1992</name>
</gene>
<dbReference type="InterPro" id="IPR017998">
    <property type="entry name" value="Chaperone_TCP-1"/>
</dbReference>
<evidence type="ECO:0000313" key="6">
    <source>
        <dbReference type="EMBL" id="KAA8495837.1"/>
    </source>
</evidence>
<keyword evidence="4 5" id="KW-0143">Chaperone</keyword>
<protein>
    <submittedName>
        <fullName evidence="6">T-complex protein 1 subunit alpha</fullName>
    </submittedName>
</protein>
<dbReference type="PRINTS" id="PR00304">
    <property type="entry name" value="TCOMPLEXTCP1"/>
</dbReference>